<feature type="signal peptide" evidence="7">
    <location>
        <begin position="1"/>
        <end position="20"/>
    </location>
</feature>
<comment type="cofactor">
    <cofactor evidence="6">
        <name>heme c</name>
        <dbReference type="ChEBI" id="CHEBI:61717"/>
    </cofactor>
    <text evidence="6">Binds 4 heme c groups covalently per monomer.</text>
</comment>
<dbReference type="CDD" id="cd08168">
    <property type="entry name" value="Cytochrom_C3"/>
    <property type="match status" value="1"/>
</dbReference>
<feature type="domain" description="Class III cytochrome C" evidence="8">
    <location>
        <begin position="51"/>
        <end position="141"/>
    </location>
</feature>
<feature type="binding site" description="axial binding residue" evidence="6">
    <location>
        <position position="68"/>
    </location>
    <ligand>
        <name>heme c</name>
        <dbReference type="ChEBI" id="CHEBI:61717"/>
        <label>1</label>
    </ligand>
    <ligandPart>
        <name>Fe</name>
        <dbReference type="ChEBI" id="CHEBI:18248"/>
    </ligandPart>
</feature>
<protein>
    <submittedName>
        <fullName evidence="9">Cytochrome c3 family protein</fullName>
    </submittedName>
</protein>
<keyword evidence="2 6" id="KW-0349">Heme</keyword>
<dbReference type="InterPro" id="IPR020942">
    <property type="entry name" value="Cyt_c_III_dom"/>
</dbReference>
<feature type="binding site" description="axial binding residue" evidence="6">
    <location>
        <position position="71"/>
    </location>
    <ligand>
        <name>heme c</name>
        <dbReference type="ChEBI" id="CHEBI:61717"/>
        <label>1</label>
    </ligand>
    <ligandPart>
        <name>Fe</name>
        <dbReference type="ChEBI" id="CHEBI:18248"/>
    </ligandPart>
</feature>
<feature type="binding site" description="axial binding residue" evidence="6">
    <location>
        <position position="137"/>
    </location>
    <ligand>
        <name>heme c</name>
        <dbReference type="ChEBI" id="CHEBI:61717"/>
        <label>4</label>
    </ligand>
    <ligandPart>
        <name>Fe</name>
        <dbReference type="ChEBI" id="CHEBI:18248"/>
    </ligandPart>
</feature>
<dbReference type="InterPro" id="IPR002322">
    <property type="entry name" value="Cyt_c_III"/>
</dbReference>
<dbReference type="Pfam" id="PF02085">
    <property type="entry name" value="Cytochrom_CIII"/>
    <property type="match status" value="1"/>
</dbReference>
<dbReference type="InterPro" id="IPR036280">
    <property type="entry name" value="Multihaem_cyt_sf"/>
</dbReference>
<feature type="binding site" description="axial binding residue" evidence="6">
    <location>
        <position position="60"/>
    </location>
    <ligand>
        <name>heme c</name>
        <dbReference type="ChEBI" id="CHEBI:61717"/>
        <label>1</label>
    </ligand>
    <ligandPart>
        <name>Fe</name>
        <dbReference type="ChEBI" id="CHEBI:18248"/>
    </ligandPart>
</feature>
<dbReference type="GO" id="GO:0020037">
    <property type="term" value="F:heme binding"/>
    <property type="evidence" value="ECO:0007669"/>
    <property type="project" value="InterPro"/>
</dbReference>
<evidence type="ECO:0000313" key="9">
    <source>
        <dbReference type="EMBL" id="HIW79084.1"/>
    </source>
</evidence>
<dbReference type="PRINTS" id="PR00609">
    <property type="entry name" value="CYTOCHROMEC3"/>
</dbReference>
<dbReference type="Gene3D" id="3.90.10.10">
    <property type="entry name" value="Cytochrome C3"/>
    <property type="match status" value="1"/>
</dbReference>
<evidence type="ECO:0000259" key="8">
    <source>
        <dbReference type="Pfam" id="PF02085"/>
    </source>
</evidence>
<feature type="binding site" description="axial binding residue" evidence="6">
    <location>
        <position position="63"/>
    </location>
    <ligand>
        <name>heme c</name>
        <dbReference type="ChEBI" id="CHEBI:61717"/>
        <label>1</label>
    </ligand>
    <ligandPart>
        <name>Fe</name>
        <dbReference type="ChEBI" id="CHEBI:18248"/>
    </ligandPart>
</feature>
<keyword evidence="5 6" id="KW-0408">Iron</keyword>
<proteinExistence type="predicted"/>
<keyword evidence="4" id="KW-0249">Electron transport</keyword>
<keyword evidence="1" id="KW-0813">Transport</keyword>
<dbReference type="GO" id="GO:0009055">
    <property type="term" value="F:electron transfer activity"/>
    <property type="evidence" value="ECO:0007669"/>
    <property type="project" value="InterPro"/>
</dbReference>
<evidence type="ECO:0000256" key="4">
    <source>
        <dbReference type="ARBA" id="ARBA00022982"/>
    </source>
</evidence>
<sequence length="159" mass="17432">MKKKLLTLAVACLLCLPAFAADDQKEPEGISDIQEIGKVIRNPLTLEASRNPKMNVVFNHATHKRVRCQTCHHEQPSDISAKYVGCGASEECHVLPMGDDGGVPSLFKAFHSKDSDHSCYGCHMQKRAQYTGFQKGCAPCHEAVKKDPNAPAVTEKTLK</sequence>
<feature type="binding site" description="axial binding residue" evidence="6">
    <location>
        <position position="73"/>
    </location>
    <ligand>
        <name>heme c</name>
        <dbReference type="ChEBI" id="CHEBI:61717"/>
        <label>1</label>
    </ligand>
    <ligandPart>
        <name>Fe</name>
        <dbReference type="ChEBI" id="CHEBI:18248"/>
    </ligandPart>
</feature>
<evidence type="ECO:0000256" key="5">
    <source>
        <dbReference type="ARBA" id="ARBA00023004"/>
    </source>
</evidence>
<evidence type="ECO:0000256" key="1">
    <source>
        <dbReference type="ARBA" id="ARBA00022448"/>
    </source>
</evidence>
<feature type="binding site" description="axial binding residue" evidence="6">
    <location>
        <position position="123"/>
    </location>
    <ligand>
        <name>heme c</name>
        <dbReference type="ChEBI" id="CHEBI:61717"/>
        <label>1</label>
    </ligand>
    <ligandPart>
        <name>Fe</name>
        <dbReference type="ChEBI" id="CHEBI:18248"/>
    </ligandPart>
</feature>
<accession>A0A9D1R0M2</accession>
<feature type="binding site" description="axial binding residue" evidence="6">
    <location>
        <position position="72"/>
    </location>
    <ligand>
        <name>heme c</name>
        <dbReference type="ChEBI" id="CHEBI:61717"/>
        <label>1</label>
    </ligand>
    <ligandPart>
        <name>Fe</name>
        <dbReference type="ChEBI" id="CHEBI:18248"/>
    </ligandPart>
</feature>
<gene>
    <name evidence="9" type="ORF">H9874_08070</name>
</gene>
<organism evidence="9 10">
    <name type="scientific">Candidatus Bilophila faecipullorum</name>
    <dbReference type="NCBI Taxonomy" id="2838482"/>
    <lineage>
        <taxon>Bacteria</taxon>
        <taxon>Pseudomonadati</taxon>
        <taxon>Thermodesulfobacteriota</taxon>
        <taxon>Desulfovibrionia</taxon>
        <taxon>Desulfovibrionales</taxon>
        <taxon>Desulfovibrionaceae</taxon>
        <taxon>Bilophila</taxon>
    </lineage>
</organism>
<feature type="binding site" description="axial binding residue" evidence="6">
    <location>
        <position position="119"/>
    </location>
    <ligand>
        <name>heme c</name>
        <dbReference type="ChEBI" id="CHEBI:61717"/>
        <label>1</label>
    </ligand>
    <ligandPart>
        <name>Fe</name>
        <dbReference type="ChEBI" id="CHEBI:18248"/>
    </ligandPart>
</feature>
<dbReference type="AlphaFoldDB" id="A0A9D1R0M2"/>
<keyword evidence="7" id="KW-0732">Signal</keyword>
<evidence type="ECO:0000256" key="7">
    <source>
        <dbReference type="SAM" id="SignalP"/>
    </source>
</evidence>
<evidence type="ECO:0000256" key="3">
    <source>
        <dbReference type="ARBA" id="ARBA00022723"/>
    </source>
</evidence>
<name>A0A9D1R0M2_9BACT</name>
<dbReference type="EMBL" id="DXGI01000310">
    <property type="protein sequence ID" value="HIW79084.1"/>
    <property type="molecule type" value="Genomic_DNA"/>
</dbReference>
<feature type="binding site" description="axial binding residue" evidence="6">
    <location>
        <position position="140"/>
    </location>
    <ligand>
        <name>heme c</name>
        <dbReference type="ChEBI" id="CHEBI:61717"/>
        <label>1</label>
    </ligand>
    <ligandPart>
        <name>Fe</name>
        <dbReference type="ChEBI" id="CHEBI:18248"/>
    </ligandPart>
</feature>
<feature type="binding site" description="axial binding residue" evidence="6">
    <location>
        <position position="86"/>
    </location>
    <ligand>
        <name>heme c</name>
        <dbReference type="ChEBI" id="CHEBI:61717"/>
        <label>2</label>
    </ligand>
    <ligandPart>
        <name>Fe</name>
        <dbReference type="ChEBI" id="CHEBI:18248"/>
    </ligandPart>
</feature>
<comment type="caution">
    <text evidence="9">The sequence shown here is derived from an EMBL/GenBank/DDBJ whole genome shotgun (WGS) entry which is preliminary data.</text>
</comment>
<evidence type="ECO:0000313" key="10">
    <source>
        <dbReference type="Proteomes" id="UP000824264"/>
    </source>
</evidence>
<reference evidence="9" key="1">
    <citation type="journal article" date="2021" name="PeerJ">
        <title>Extensive microbial diversity within the chicken gut microbiome revealed by metagenomics and culture.</title>
        <authorList>
            <person name="Gilroy R."/>
            <person name="Ravi A."/>
            <person name="Getino M."/>
            <person name="Pursley I."/>
            <person name="Horton D.L."/>
            <person name="Alikhan N.F."/>
            <person name="Baker D."/>
            <person name="Gharbi K."/>
            <person name="Hall N."/>
            <person name="Watson M."/>
            <person name="Adriaenssens E.M."/>
            <person name="Foster-Nyarko E."/>
            <person name="Jarju S."/>
            <person name="Secka A."/>
            <person name="Antonio M."/>
            <person name="Oren A."/>
            <person name="Chaudhuri R.R."/>
            <person name="La Ragione R."/>
            <person name="Hildebrand F."/>
            <person name="Pallen M.J."/>
        </authorList>
    </citation>
    <scope>NUCLEOTIDE SEQUENCE</scope>
    <source>
        <strain evidence="9">ChiSxjej5B17-1746</strain>
    </source>
</reference>
<feature type="binding site" description="axial binding residue" evidence="6">
    <location>
        <position position="122"/>
    </location>
    <ligand>
        <name>heme c</name>
        <dbReference type="ChEBI" id="CHEBI:61717"/>
        <label>1</label>
    </ligand>
    <ligandPart>
        <name>Fe</name>
        <dbReference type="ChEBI" id="CHEBI:18248"/>
    </ligandPart>
</feature>
<evidence type="ECO:0000256" key="6">
    <source>
        <dbReference type="PIRSR" id="PIRSR602322-1"/>
    </source>
</evidence>
<feature type="chain" id="PRO_5039511219" evidence="7">
    <location>
        <begin position="21"/>
        <end position="159"/>
    </location>
</feature>
<dbReference type="GO" id="GO:0046872">
    <property type="term" value="F:metal ion binding"/>
    <property type="evidence" value="ECO:0007669"/>
    <property type="project" value="UniProtKB-KW"/>
</dbReference>
<feature type="binding site" description="axial binding residue" evidence="6">
    <location>
        <position position="141"/>
    </location>
    <ligand>
        <name>heme c</name>
        <dbReference type="ChEBI" id="CHEBI:61717"/>
        <label>1</label>
    </ligand>
    <ligandPart>
        <name>Fe</name>
        <dbReference type="ChEBI" id="CHEBI:18248"/>
    </ligandPart>
</feature>
<feature type="binding site" description="axial binding residue" evidence="6">
    <location>
        <position position="93"/>
    </location>
    <ligand>
        <name>heme c</name>
        <dbReference type="ChEBI" id="CHEBI:61717"/>
        <label>1</label>
    </ligand>
    <ligandPart>
        <name>Fe</name>
        <dbReference type="ChEBI" id="CHEBI:18248"/>
    </ligandPart>
</feature>
<reference evidence="9" key="2">
    <citation type="submission" date="2021-04" db="EMBL/GenBank/DDBJ databases">
        <authorList>
            <person name="Gilroy R."/>
        </authorList>
    </citation>
    <scope>NUCLEOTIDE SEQUENCE</scope>
    <source>
        <strain evidence="9">ChiSxjej5B17-1746</strain>
    </source>
</reference>
<dbReference type="Proteomes" id="UP000824264">
    <property type="component" value="Unassembled WGS sequence"/>
</dbReference>
<keyword evidence="3 6" id="KW-0479">Metal-binding</keyword>
<evidence type="ECO:0000256" key="2">
    <source>
        <dbReference type="ARBA" id="ARBA00022617"/>
    </source>
</evidence>
<dbReference type="SUPFAM" id="SSF48695">
    <property type="entry name" value="Multiheme cytochromes"/>
    <property type="match status" value="1"/>
</dbReference>
<feature type="binding site" description="axial binding residue" evidence="6">
    <location>
        <position position="92"/>
    </location>
    <ligand>
        <name>heme c</name>
        <dbReference type="ChEBI" id="CHEBI:61717"/>
        <label>1</label>
    </ligand>
    <ligandPart>
        <name>Fe</name>
        <dbReference type="ChEBI" id="CHEBI:18248"/>
    </ligandPart>
</feature>